<accession>A0ABU9HJM2</accession>
<dbReference type="Proteomes" id="UP001398556">
    <property type="component" value="Unassembled WGS sequence"/>
</dbReference>
<protein>
    <submittedName>
        <fullName evidence="2">Glycosyltransferase family 2 protein</fullName>
        <ecNumber evidence="2">2.4.-.-</ecNumber>
    </submittedName>
</protein>
<reference evidence="2 3" key="1">
    <citation type="submission" date="2024-04" db="EMBL/GenBank/DDBJ databases">
        <title>Flavobacterium sp. DGU99 16S ribosomal RNA gene Genome sequencing and assembly.</title>
        <authorList>
            <person name="Park S."/>
        </authorList>
    </citation>
    <scope>NUCLEOTIDE SEQUENCE [LARGE SCALE GENOMIC DNA]</scope>
    <source>
        <strain evidence="2 3">DGU99</strain>
    </source>
</reference>
<dbReference type="PANTHER" id="PTHR43685">
    <property type="entry name" value="GLYCOSYLTRANSFERASE"/>
    <property type="match status" value="1"/>
</dbReference>
<gene>
    <name evidence="2" type="ORF">AAEO59_03700</name>
</gene>
<dbReference type="EC" id="2.4.-.-" evidence="2"/>
<proteinExistence type="predicted"/>
<dbReference type="EMBL" id="JBBYHU010000004">
    <property type="protein sequence ID" value="MEL1240147.1"/>
    <property type="molecule type" value="Genomic_DNA"/>
</dbReference>
<evidence type="ECO:0000313" key="2">
    <source>
        <dbReference type="EMBL" id="MEL1240147.1"/>
    </source>
</evidence>
<sequence>MIPKVSIIIATYNRAHFIVETLESIQKQTFEDWECLIIDDGGIDNTDEVITPFLEQDTRFRFLKRADNYKKGLPGCRNYGLDLAQGDYVIFFDDDDFVHPDNLKIGLKELEASWSDFCHYQKLSYSDVKPKLMDAIVKERKSLDKTVIEKVITQEIGLASCTVLWKKQCFNAIRFNESLQYAEEWECYSKIISKSFNGVTIDTVLYYNRKHAESNTGEFYSNSPIRRASYAEAILLVFDNLVEHELLTKKLLHYFIQLSLNFKEYKLFQRLLIRTPLSKFKKLRWHLFYFSLPLRLFAYGKWKIIKKTYFQ</sequence>
<dbReference type="InterPro" id="IPR029044">
    <property type="entry name" value="Nucleotide-diphossugar_trans"/>
</dbReference>
<dbReference type="SUPFAM" id="SSF53448">
    <property type="entry name" value="Nucleotide-diphospho-sugar transferases"/>
    <property type="match status" value="1"/>
</dbReference>
<dbReference type="Pfam" id="PF00535">
    <property type="entry name" value="Glycos_transf_2"/>
    <property type="match status" value="1"/>
</dbReference>
<name>A0ABU9HJM2_9FLAO</name>
<dbReference type="InterPro" id="IPR050834">
    <property type="entry name" value="Glycosyltransf_2"/>
</dbReference>
<dbReference type="RefSeq" id="WP_341699390.1">
    <property type="nucleotide sequence ID" value="NZ_JBBYHU010000004.1"/>
</dbReference>
<dbReference type="InterPro" id="IPR001173">
    <property type="entry name" value="Glyco_trans_2-like"/>
</dbReference>
<dbReference type="Gene3D" id="3.90.550.10">
    <property type="entry name" value="Spore Coat Polysaccharide Biosynthesis Protein SpsA, Chain A"/>
    <property type="match status" value="1"/>
</dbReference>
<comment type="caution">
    <text evidence="2">The sequence shown here is derived from an EMBL/GenBank/DDBJ whole genome shotgun (WGS) entry which is preliminary data.</text>
</comment>
<dbReference type="PANTHER" id="PTHR43685:SF2">
    <property type="entry name" value="GLYCOSYLTRANSFERASE 2-LIKE DOMAIN-CONTAINING PROTEIN"/>
    <property type="match status" value="1"/>
</dbReference>
<dbReference type="GO" id="GO:0016757">
    <property type="term" value="F:glycosyltransferase activity"/>
    <property type="evidence" value="ECO:0007669"/>
    <property type="project" value="UniProtKB-KW"/>
</dbReference>
<keyword evidence="3" id="KW-1185">Reference proteome</keyword>
<evidence type="ECO:0000259" key="1">
    <source>
        <dbReference type="Pfam" id="PF00535"/>
    </source>
</evidence>
<keyword evidence="2" id="KW-0808">Transferase</keyword>
<dbReference type="CDD" id="cd00761">
    <property type="entry name" value="Glyco_tranf_GTA_type"/>
    <property type="match status" value="1"/>
</dbReference>
<keyword evidence="2" id="KW-0328">Glycosyltransferase</keyword>
<organism evidence="2 3">
    <name type="scientific">Flavobacterium flavipallidum</name>
    <dbReference type="NCBI Taxonomy" id="3139140"/>
    <lineage>
        <taxon>Bacteria</taxon>
        <taxon>Pseudomonadati</taxon>
        <taxon>Bacteroidota</taxon>
        <taxon>Flavobacteriia</taxon>
        <taxon>Flavobacteriales</taxon>
        <taxon>Flavobacteriaceae</taxon>
        <taxon>Flavobacterium</taxon>
    </lineage>
</organism>
<feature type="domain" description="Glycosyltransferase 2-like" evidence="1">
    <location>
        <begin position="6"/>
        <end position="131"/>
    </location>
</feature>
<evidence type="ECO:0000313" key="3">
    <source>
        <dbReference type="Proteomes" id="UP001398556"/>
    </source>
</evidence>